<dbReference type="Pfam" id="PF09459">
    <property type="entry name" value="EB_dh"/>
    <property type="match status" value="1"/>
</dbReference>
<feature type="domain" description="Cytochrome c-552/DMSO reductase-like haem-binding" evidence="6">
    <location>
        <begin position="54"/>
        <end position="280"/>
    </location>
</feature>
<protein>
    <recommendedName>
        <fullName evidence="6">Cytochrome c-552/DMSO reductase-like haem-binding domain-containing protein</fullName>
    </recommendedName>
</protein>
<dbReference type="Gene3D" id="2.60.40.1190">
    <property type="match status" value="1"/>
</dbReference>
<accession>A0A1F7RVH7</accession>
<evidence type="ECO:0000259" key="6">
    <source>
        <dbReference type="Pfam" id="PF09459"/>
    </source>
</evidence>
<keyword evidence="3" id="KW-0479">Metal-binding</keyword>
<evidence type="ECO:0000313" key="8">
    <source>
        <dbReference type="Proteomes" id="UP000178797"/>
    </source>
</evidence>
<evidence type="ECO:0000313" key="7">
    <source>
        <dbReference type="EMBL" id="OGL45441.1"/>
    </source>
</evidence>
<dbReference type="GO" id="GO:0046872">
    <property type="term" value="F:metal ion binding"/>
    <property type="evidence" value="ECO:0007669"/>
    <property type="project" value="UniProtKB-KW"/>
</dbReference>
<gene>
    <name evidence="7" type="ORF">A2W05_01985</name>
</gene>
<dbReference type="Proteomes" id="UP000178797">
    <property type="component" value="Unassembled WGS sequence"/>
</dbReference>
<keyword evidence="1" id="KW-0813">Transport</keyword>
<evidence type="ECO:0000256" key="5">
    <source>
        <dbReference type="ARBA" id="ARBA00023004"/>
    </source>
</evidence>
<keyword evidence="5" id="KW-0408">Iron</keyword>
<evidence type="ECO:0000256" key="3">
    <source>
        <dbReference type="ARBA" id="ARBA00022723"/>
    </source>
</evidence>
<organism evidence="7 8">
    <name type="scientific">Candidatus Schekmanbacteria bacterium RBG_16_38_10</name>
    <dbReference type="NCBI Taxonomy" id="1817879"/>
    <lineage>
        <taxon>Bacteria</taxon>
        <taxon>Candidatus Schekmaniibacteriota</taxon>
    </lineage>
</organism>
<dbReference type="EMBL" id="MGDE01000134">
    <property type="protein sequence ID" value="OGL45441.1"/>
    <property type="molecule type" value="Genomic_DNA"/>
</dbReference>
<name>A0A1F7RVH7_9BACT</name>
<dbReference type="InterPro" id="IPR019020">
    <property type="entry name" value="Cyt-c552/DMSO_Rdtase_haem-bd"/>
</dbReference>
<comment type="caution">
    <text evidence="7">The sequence shown here is derived from an EMBL/GenBank/DDBJ whole genome shotgun (WGS) entry which is preliminary data.</text>
</comment>
<evidence type="ECO:0000256" key="1">
    <source>
        <dbReference type="ARBA" id="ARBA00022448"/>
    </source>
</evidence>
<dbReference type="GO" id="GO:0020037">
    <property type="term" value="F:heme binding"/>
    <property type="evidence" value="ECO:0007669"/>
    <property type="project" value="InterPro"/>
</dbReference>
<reference evidence="7 8" key="1">
    <citation type="journal article" date="2016" name="Nat. Commun.">
        <title>Thousands of microbial genomes shed light on interconnected biogeochemical processes in an aquifer system.</title>
        <authorList>
            <person name="Anantharaman K."/>
            <person name="Brown C.T."/>
            <person name="Hug L.A."/>
            <person name="Sharon I."/>
            <person name="Castelle C.J."/>
            <person name="Probst A.J."/>
            <person name="Thomas B.C."/>
            <person name="Singh A."/>
            <person name="Wilkins M.J."/>
            <person name="Karaoz U."/>
            <person name="Brodie E.L."/>
            <person name="Williams K.H."/>
            <person name="Hubbard S.S."/>
            <person name="Banfield J.F."/>
        </authorList>
    </citation>
    <scope>NUCLEOTIDE SEQUENCE [LARGE SCALE GENOMIC DNA]</scope>
</reference>
<evidence type="ECO:0000256" key="2">
    <source>
        <dbReference type="ARBA" id="ARBA00022617"/>
    </source>
</evidence>
<keyword evidence="4" id="KW-0249">Electron transport</keyword>
<evidence type="ECO:0000256" key="4">
    <source>
        <dbReference type="ARBA" id="ARBA00022982"/>
    </source>
</evidence>
<proteinExistence type="predicted"/>
<sequence>MNRINKIVKNGKVSLLLIFITLLVVYCKKPLVSPDRIKGVFTEDDLKHIEINDDRWNNTFETVVKLETQEIAEPKLTEPGVQSIRVKALHNGAWVAFLFSWDDPTRDLVAQLGRFSDSAAIQFSATSGDLPDDAMGGPPDAATPVLIHQWKSVWQEASLGKLKGIKSFYPNTWSDLYIFEMVKEGSKNEMEKVYTTSVASQNPLAHYGTPVRDLEALGFSSLAYSSEQTSQGYGKWEKGKWTVVIRRPLVREQGLLQEGKIQYAAFAVWDGSHGEVGARKMRSIWIPLQLLAKEKAK</sequence>
<dbReference type="AlphaFoldDB" id="A0A1F7RVH7"/>
<keyword evidence="2" id="KW-0349">Heme</keyword>